<feature type="active site" evidence="5 6">
    <location>
        <position position="180"/>
    </location>
</feature>
<comment type="function">
    <text evidence="5">Involved in chemotaxis. Part of a chemotaxis signal transduction system that modulates chemotaxis in response to various stimuli. Catalyzes the demethylation of specific methylglutamate residues introduced into the chemoreceptors (methyl-accepting chemotaxis proteins or MCP) by CheR. Also mediates the irreversible deamidation of specific glutamine residues to glutamic acid.</text>
</comment>
<dbReference type="InterPro" id="IPR008248">
    <property type="entry name" value="CheB-like"/>
</dbReference>
<dbReference type="PIRSF" id="PIRSF000876">
    <property type="entry name" value="RR_chemtxs_CheB"/>
    <property type="match status" value="1"/>
</dbReference>
<dbReference type="EC" id="3.1.1.61" evidence="5"/>
<name>A0A8S8XJN4_9PROT</name>
<dbReference type="NCBIfam" id="NF001965">
    <property type="entry name" value="PRK00742.1"/>
    <property type="match status" value="1"/>
</dbReference>
<dbReference type="InterPro" id="IPR011006">
    <property type="entry name" value="CheY-like_superfamily"/>
</dbReference>
<dbReference type="EMBL" id="BOPV01000001">
    <property type="protein sequence ID" value="GIL41386.1"/>
    <property type="molecule type" value="Genomic_DNA"/>
</dbReference>
<reference evidence="11" key="1">
    <citation type="submission" date="2021-02" db="EMBL/GenBank/DDBJ databases">
        <title>Genome sequence of Rhodospirillales sp. strain TMPK1 isolated from soil.</title>
        <authorList>
            <person name="Nakai R."/>
            <person name="Kusada H."/>
            <person name="Tamaki H."/>
        </authorList>
    </citation>
    <scope>NUCLEOTIDE SEQUENCE</scope>
    <source>
        <strain evidence="11">TMPK1</strain>
    </source>
</reference>
<evidence type="ECO:0000256" key="6">
    <source>
        <dbReference type="PROSITE-ProRule" id="PRU00050"/>
    </source>
</evidence>
<dbReference type="SMART" id="SM00448">
    <property type="entry name" value="REC"/>
    <property type="match status" value="1"/>
</dbReference>
<comment type="PTM">
    <text evidence="5">Phosphorylated by CheA. Phosphorylation of the N-terminal regulatory domain activates the methylesterase activity.</text>
</comment>
<dbReference type="InterPro" id="IPR035909">
    <property type="entry name" value="CheB_C"/>
</dbReference>
<feature type="domain" description="Response regulatory" evidence="9">
    <location>
        <begin position="1"/>
        <end position="117"/>
    </location>
</feature>
<dbReference type="GO" id="GO:0006935">
    <property type="term" value="P:chemotaxis"/>
    <property type="evidence" value="ECO:0007669"/>
    <property type="project" value="UniProtKB-UniRule"/>
</dbReference>
<keyword evidence="12" id="KW-1185">Reference proteome</keyword>
<keyword evidence="1 5" id="KW-0963">Cytoplasm</keyword>
<gene>
    <name evidence="11" type="primary">cheB1</name>
    <name evidence="5" type="synonym">cheB</name>
    <name evidence="11" type="ORF">TMPK1_36230</name>
</gene>
<comment type="similarity">
    <text evidence="5">Belongs to the CheB family.</text>
</comment>
<evidence type="ECO:0000256" key="5">
    <source>
        <dbReference type="HAMAP-Rule" id="MF_00099"/>
    </source>
</evidence>
<evidence type="ECO:0000259" key="9">
    <source>
        <dbReference type="PROSITE" id="PS50110"/>
    </source>
</evidence>
<evidence type="ECO:0000313" key="12">
    <source>
        <dbReference type="Proteomes" id="UP000681075"/>
    </source>
</evidence>
<keyword evidence="3 5" id="KW-0378">Hydrolase</keyword>
<dbReference type="GO" id="GO:0000156">
    <property type="term" value="F:phosphorelay response regulator activity"/>
    <property type="evidence" value="ECO:0007669"/>
    <property type="project" value="InterPro"/>
</dbReference>
<evidence type="ECO:0000313" key="11">
    <source>
        <dbReference type="EMBL" id="GIL41386.1"/>
    </source>
</evidence>
<dbReference type="SUPFAM" id="SSF52738">
    <property type="entry name" value="Methylesterase CheB, C-terminal domain"/>
    <property type="match status" value="1"/>
</dbReference>
<feature type="modified residue" description="4-aspartylphosphate" evidence="5 7">
    <location>
        <position position="50"/>
    </location>
</feature>
<dbReference type="AlphaFoldDB" id="A0A8S8XJN4"/>
<dbReference type="GO" id="GO:0008984">
    <property type="term" value="F:protein-glutamate methylesterase activity"/>
    <property type="evidence" value="ECO:0007669"/>
    <property type="project" value="UniProtKB-UniRule"/>
</dbReference>
<keyword evidence="5 7" id="KW-0597">Phosphoprotein</keyword>
<dbReference type="Pfam" id="PF00072">
    <property type="entry name" value="Response_reg"/>
    <property type="match status" value="1"/>
</dbReference>
<dbReference type="Proteomes" id="UP000681075">
    <property type="component" value="Unassembled WGS sequence"/>
</dbReference>
<dbReference type="CDD" id="cd16432">
    <property type="entry name" value="CheB_Rec"/>
    <property type="match status" value="1"/>
</dbReference>
<keyword evidence="2 5" id="KW-0145">Chemotaxis</keyword>
<dbReference type="EC" id="3.5.1.44" evidence="5"/>
<feature type="active site" evidence="5 6">
    <location>
        <position position="207"/>
    </location>
</feature>
<dbReference type="HAMAP" id="MF_00099">
    <property type="entry name" value="CheB_chemtxs"/>
    <property type="match status" value="1"/>
</dbReference>
<evidence type="ECO:0000256" key="3">
    <source>
        <dbReference type="ARBA" id="ARBA00022801"/>
    </source>
</evidence>
<evidence type="ECO:0000256" key="2">
    <source>
        <dbReference type="ARBA" id="ARBA00022500"/>
    </source>
</evidence>
<evidence type="ECO:0000256" key="1">
    <source>
        <dbReference type="ARBA" id="ARBA00022490"/>
    </source>
</evidence>
<proteinExistence type="inferred from homology"/>
<dbReference type="GO" id="GO:0050568">
    <property type="term" value="F:protein-glutamine glutaminase activity"/>
    <property type="evidence" value="ECO:0007669"/>
    <property type="project" value="UniProtKB-UniRule"/>
</dbReference>
<evidence type="ECO:0000256" key="4">
    <source>
        <dbReference type="ARBA" id="ARBA00048267"/>
    </source>
</evidence>
<protein>
    <recommendedName>
        <fullName evidence="5">Protein-glutamate methylesterase/protein-glutamine glutaminase</fullName>
        <ecNumber evidence="5">3.1.1.61</ecNumber>
        <ecNumber evidence="5">3.5.1.44</ecNumber>
    </recommendedName>
</protein>
<comment type="caution">
    <text evidence="11">The sequence shown here is derived from an EMBL/GenBank/DDBJ whole genome shotgun (WGS) entry which is preliminary data.</text>
</comment>
<dbReference type="PROSITE" id="PS50122">
    <property type="entry name" value="CHEB"/>
    <property type="match status" value="1"/>
</dbReference>
<dbReference type="Pfam" id="PF01339">
    <property type="entry name" value="CheB_methylest"/>
    <property type="match status" value="1"/>
</dbReference>
<evidence type="ECO:0000259" key="10">
    <source>
        <dbReference type="PROSITE" id="PS50122"/>
    </source>
</evidence>
<accession>A0A8S8XJN4</accession>
<comment type="subcellular location">
    <subcellularLocation>
        <location evidence="5">Cytoplasm</location>
    </subcellularLocation>
</comment>
<evidence type="ECO:0000256" key="7">
    <source>
        <dbReference type="PROSITE-ProRule" id="PRU00169"/>
    </source>
</evidence>
<feature type="region of interest" description="Disordered" evidence="8">
    <location>
        <begin position="130"/>
        <end position="163"/>
    </location>
</feature>
<evidence type="ECO:0000256" key="8">
    <source>
        <dbReference type="SAM" id="MobiDB-lite"/>
    </source>
</evidence>
<dbReference type="InterPro" id="IPR001789">
    <property type="entry name" value="Sig_transdc_resp-reg_receiver"/>
</dbReference>
<dbReference type="PANTHER" id="PTHR42872:SF3">
    <property type="entry name" value="PROTEIN-GLUTAMATE METHYLESTERASE_PROTEIN-GLUTAMINE GLUTAMINASE 1"/>
    <property type="match status" value="1"/>
</dbReference>
<dbReference type="GO" id="GO:0005737">
    <property type="term" value="C:cytoplasm"/>
    <property type="evidence" value="ECO:0007669"/>
    <property type="project" value="UniProtKB-SubCell"/>
</dbReference>
<dbReference type="PROSITE" id="PS50110">
    <property type="entry name" value="RESPONSE_REGULATORY"/>
    <property type="match status" value="1"/>
</dbReference>
<dbReference type="RefSeq" id="WP_420244852.1">
    <property type="nucleotide sequence ID" value="NZ_BOPV01000001.1"/>
</dbReference>
<dbReference type="SUPFAM" id="SSF52172">
    <property type="entry name" value="CheY-like"/>
    <property type="match status" value="1"/>
</dbReference>
<feature type="active site" evidence="5 6">
    <location>
        <position position="301"/>
    </location>
</feature>
<sequence>MIADDSAVIRGLTTRALEAEPDIEVVASVPDGRMAVAQLERTVVDVIVLDVEMPNMDGLTAIPHLLKVAPLVKIVMSSTLTVKNAETSMKAMQAGAADCLPKPTATRDMLGAADFNRMLVEKVRSLGQAAQRGGSRARTVAARGTPSTVPMRPVSTLPRALPPARPMPVMAPKIIAIGSSTGGPQALFEVLKHLAGTDCPPIMLTQHMPPTFTTILADHIQRQCGIPTIEVQDGTPLQRGRVHVAPGDFHMTVSSDGGTLHIDKNPPENFCRPAVDPMLRSVVAAFGPRVLTLILTGMGSDGLKGCGKVVESGGAVLAQDEATSVVWGMPGAVATAGLCSAVLPLTEIGPRLKALATARAA</sequence>
<comment type="domain">
    <text evidence="5">Contains a C-terminal catalytic domain, and an N-terminal region which modulates catalytic activity.</text>
</comment>
<organism evidence="11 12">
    <name type="scientific">Roseiterribacter gracilis</name>
    <dbReference type="NCBI Taxonomy" id="2812848"/>
    <lineage>
        <taxon>Bacteria</taxon>
        <taxon>Pseudomonadati</taxon>
        <taxon>Pseudomonadota</taxon>
        <taxon>Alphaproteobacteria</taxon>
        <taxon>Rhodospirillales</taxon>
        <taxon>Roseiterribacteraceae</taxon>
        <taxon>Roseiterribacter</taxon>
    </lineage>
</organism>
<feature type="domain" description="CheB-type methylesterase" evidence="10">
    <location>
        <begin position="168"/>
        <end position="359"/>
    </location>
</feature>
<comment type="catalytic activity">
    <reaction evidence="4 5">
        <text>[protein]-L-glutamate 5-O-methyl ester + H2O = L-glutamyl-[protein] + methanol + H(+)</text>
        <dbReference type="Rhea" id="RHEA:23236"/>
        <dbReference type="Rhea" id="RHEA-COMP:10208"/>
        <dbReference type="Rhea" id="RHEA-COMP:10311"/>
        <dbReference type="ChEBI" id="CHEBI:15377"/>
        <dbReference type="ChEBI" id="CHEBI:15378"/>
        <dbReference type="ChEBI" id="CHEBI:17790"/>
        <dbReference type="ChEBI" id="CHEBI:29973"/>
        <dbReference type="ChEBI" id="CHEBI:82795"/>
        <dbReference type="EC" id="3.1.1.61"/>
    </reaction>
</comment>
<dbReference type="PANTHER" id="PTHR42872">
    <property type="entry name" value="PROTEIN-GLUTAMATE METHYLESTERASE/PROTEIN-GLUTAMINE GLUTAMINASE"/>
    <property type="match status" value="1"/>
</dbReference>
<dbReference type="InterPro" id="IPR000673">
    <property type="entry name" value="Sig_transdc_resp-reg_Me-estase"/>
</dbReference>
<dbReference type="CDD" id="cd17541">
    <property type="entry name" value="REC_CheB-like"/>
    <property type="match status" value="1"/>
</dbReference>
<dbReference type="Gene3D" id="3.40.50.2300">
    <property type="match status" value="1"/>
</dbReference>
<dbReference type="Gene3D" id="3.40.50.180">
    <property type="entry name" value="Methylesterase CheB, C-terminal domain"/>
    <property type="match status" value="1"/>
</dbReference>
<comment type="catalytic activity">
    <reaction evidence="5">
        <text>L-glutaminyl-[protein] + H2O = L-glutamyl-[protein] + NH4(+)</text>
        <dbReference type="Rhea" id="RHEA:16441"/>
        <dbReference type="Rhea" id="RHEA-COMP:10207"/>
        <dbReference type="Rhea" id="RHEA-COMP:10208"/>
        <dbReference type="ChEBI" id="CHEBI:15377"/>
        <dbReference type="ChEBI" id="CHEBI:28938"/>
        <dbReference type="ChEBI" id="CHEBI:29973"/>
        <dbReference type="ChEBI" id="CHEBI:30011"/>
        <dbReference type="EC" id="3.5.1.44"/>
    </reaction>
</comment>